<dbReference type="Proteomes" id="UP001156140">
    <property type="component" value="Unassembled WGS sequence"/>
</dbReference>
<dbReference type="AlphaFoldDB" id="A0AA41UD33"/>
<keyword evidence="2" id="KW-1185">Reference proteome</keyword>
<dbReference type="EMBL" id="JALAZD010000003">
    <property type="protein sequence ID" value="MCI0128907.1"/>
    <property type="molecule type" value="Genomic_DNA"/>
</dbReference>
<accession>A0AA41UD33</accession>
<evidence type="ECO:0000313" key="1">
    <source>
        <dbReference type="EMBL" id="MCI0128907.1"/>
    </source>
</evidence>
<organism evidence="1 2">
    <name type="scientific">Paradevosia shaoguanensis</name>
    <dbReference type="NCBI Taxonomy" id="1335043"/>
    <lineage>
        <taxon>Bacteria</taxon>
        <taxon>Pseudomonadati</taxon>
        <taxon>Pseudomonadota</taxon>
        <taxon>Alphaproteobacteria</taxon>
        <taxon>Hyphomicrobiales</taxon>
        <taxon>Devosiaceae</taxon>
        <taxon>Paradevosia</taxon>
    </lineage>
</organism>
<name>A0AA41UD33_9HYPH</name>
<comment type="caution">
    <text evidence="1">The sequence shown here is derived from an EMBL/GenBank/DDBJ whole genome shotgun (WGS) entry which is preliminary data.</text>
</comment>
<protein>
    <submittedName>
        <fullName evidence="1">Uncharacterized protein</fullName>
    </submittedName>
</protein>
<evidence type="ECO:0000313" key="2">
    <source>
        <dbReference type="Proteomes" id="UP001156140"/>
    </source>
</evidence>
<dbReference type="RefSeq" id="WP_281736934.1">
    <property type="nucleotide sequence ID" value="NZ_JAKETQ010000003.1"/>
</dbReference>
<reference evidence="1" key="1">
    <citation type="submission" date="2022-03" db="EMBL/GenBank/DDBJ databases">
        <title>The complete genome sequence of a Methyloterrigena soli.</title>
        <authorList>
            <person name="Zi Z."/>
        </authorList>
    </citation>
    <scope>NUCLEOTIDE SEQUENCE</scope>
    <source>
        <strain evidence="1">M48</strain>
    </source>
</reference>
<proteinExistence type="predicted"/>
<sequence length="569" mass="62886">MTQIDVTLIDRNRLFDESVAAWSPSGAAITKAEQRWGQLWANYKSKLPLRGAHAGERLLRIPVTVHTEDPSVVFLHDVVEVPFGPDFFRQLVRFYGRYGWEGVDSLIASLVSQTETVKTLIGAAIIELETLIAPALIRIESAATALAKDQTGIMLDLIASHEGLFHKDEYWKSWRLPTGEGTDQVRAKLQDIRRVQRDIASLQPKIDERIRADGGDSKTVQRKRRRDAYRRLLAEQWEGPQRANFEKLGQLQEELGILCPPASLIVDDLDDTIFEWLDLATARKSTNTVIKNRSIAVEVDYGGRMHAAVVTLKKALSLTAASLSNPGMSATIFQLLDQAPERRWRAGGLHAGVIAEAARMEKLTEKTSSYFSVNRILGRDAILLQTLDRIATTQTGSFEQMVAFHYLLDLKRDLARKRQDDAFYESVWHFVEQSVAAAALLIAVLSIPFGAGEIAVPAAMTAFLSTLSTVTAILSIAMLARHVANAIGELGGASGTVANVLVDTGMKDAEAMQQLSQVFCRHRLLLKSITTDLLKEVAAMALAHKLKPLSYALQIRGHYYDLEAVGAPI</sequence>
<gene>
    <name evidence="1" type="ORF">ML536_18895</name>
</gene>